<proteinExistence type="predicted"/>
<dbReference type="InterPro" id="IPR036779">
    <property type="entry name" value="LysM_dom_sf"/>
</dbReference>
<dbReference type="GO" id="GO:0051301">
    <property type="term" value="P:cell division"/>
    <property type="evidence" value="ECO:0007669"/>
    <property type="project" value="UniProtKB-KW"/>
</dbReference>
<keyword evidence="1" id="KW-0131">Cell cycle</keyword>
<dbReference type="GeneID" id="69471173"/>
<dbReference type="Pfam" id="PF01476">
    <property type="entry name" value="LysM"/>
    <property type="match status" value="1"/>
</dbReference>
<dbReference type="AlphaFoldDB" id="A0A6N2SVG5"/>
<dbReference type="EMBL" id="CACRSQ010000003">
    <property type="protein sequence ID" value="VYS95810.1"/>
    <property type="molecule type" value="Genomic_DNA"/>
</dbReference>
<dbReference type="Gene3D" id="3.10.350.10">
    <property type="entry name" value="LysM domain"/>
    <property type="match status" value="1"/>
</dbReference>
<dbReference type="InterPro" id="IPR018392">
    <property type="entry name" value="LysM"/>
</dbReference>
<dbReference type="SUPFAM" id="SSF54106">
    <property type="entry name" value="LysM domain"/>
    <property type="match status" value="1"/>
</dbReference>
<gene>
    <name evidence="1" type="primary">yneA</name>
    <name evidence="1" type="ORF">ACLFYP115_01086</name>
</gene>
<keyword evidence="1" id="KW-0132">Cell division</keyword>
<reference evidence="1" key="1">
    <citation type="submission" date="2019-11" db="EMBL/GenBank/DDBJ databases">
        <authorList>
            <person name="Feng L."/>
        </authorList>
    </citation>
    <scope>NUCLEOTIDE SEQUENCE</scope>
    <source>
        <strain evidence="1">AcaccaeLFYP115</strain>
    </source>
</reference>
<protein>
    <submittedName>
        <fullName evidence="1">Cell division suppressor protein YneA</fullName>
    </submittedName>
</protein>
<accession>A0A6N2SVG5</accession>
<organism evidence="1">
    <name type="scientific">Anaerostipes caccae</name>
    <dbReference type="NCBI Taxonomy" id="105841"/>
    <lineage>
        <taxon>Bacteria</taxon>
        <taxon>Bacillati</taxon>
        <taxon>Bacillota</taxon>
        <taxon>Clostridia</taxon>
        <taxon>Lachnospirales</taxon>
        <taxon>Lachnospiraceae</taxon>
        <taxon>Anaerostipes</taxon>
    </lineage>
</organism>
<sequence length="99" mass="11082">MKTLKIKVLITVLFIVTILGIAGAVVAESRQVAGAADGREKYFTSIRIKKGDSLWSIAKSRISEEYSSIGEYVEEVCETNHIYDGEIKEGMYLVVPYYK</sequence>
<dbReference type="RefSeq" id="WP_006566712.1">
    <property type="nucleotide sequence ID" value="NZ_BAABRZ010000001.1"/>
</dbReference>
<evidence type="ECO:0000313" key="1">
    <source>
        <dbReference type="EMBL" id="VYS95810.1"/>
    </source>
</evidence>
<name>A0A6N2SVG5_9FIRM</name>